<accession>A0A2R8ALV9</accession>
<organism evidence="1 2">
    <name type="scientific">Aliiroseovarius pelagivivens</name>
    <dbReference type="NCBI Taxonomy" id="1639690"/>
    <lineage>
        <taxon>Bacteria</taxon>
        <taxon>Pseudomonadati</taxon>
        <taxon>Pseudomonadota</taxon>
        <taxon>Alphaproteobacteria</taxon>
        <taxon>Rhodobacterales</taxon>
        <taxon>Paracoccaceae</taxon>
        <taxon>Aliiroseovarius</taxon>
    </lineage>
</organism>
<dbReference type="RefSeq" id="WP_108856996.1">
    <property type="nucleotide sequence ID" value="NZ_OMOI01000001.1"/>
</dbReference>
<dbReference type="Gene3D" id="3.40.1190.20">
    <property type="match status" value="1"/>
</dbReference>
<evidence type="ECO:0000313" key="2">
    <source>
        <dbReference type="Proteomes" id="UP000244911"/>
    </source>
</evidence>
<evidence type="ECO:0000313" key="1">
    <source>
        <dbReference type="EMBL" id="SPF77033.1"/>
    </source>
</evidence>
<evidence type="ECO:0008006" key="3">
    <source>
        <dbReference type="Google" id="ProtNLM"/>
    </source>
</evidence>
<keyword evidence="2" id="KW-1185">Reference proteome</keyword>
<sequence length="97" mass="10087">MLEAAAEAYTALLERGPSVLILTRGGERATGFLADRSVVQVNAGDTFNTGFLAKLYELQCLAGPQLETMSADTLQQAMKCGAKVAAVTVSRAGANPP</sequence>
<dbReference type="AlphaFoldDB" id="A0A2R8ALV9"/>
<dbReference type="OrthoDB" id="9813569at2"/>
<dbReference type="Proteomes" id="UP000244911">
    <property type="component" value="Unassembled WGS sequence"/>
</dbReference>
<dbReference type="EMBL" id="OMOI01000001">
    <property type="protein sequence ID" value="SPF77033.1"/>
    <property type="molecule type" value="Genomic_DNA"/>
</dbReference>
<dbReference type="InterPro" id="IPR029056">
    <property type="entry name" value="Ribokinase-like"/>
</dbReference>
<protein>
    <recommendedName>
        <fullName evidence="3">Carbohydrate kinase PfkB domain-containing protein</fullName>
    </recommendedName>
</protein>
<dbReference type="GO" id="GO:0003824">
    <property type="term" value="F:catalytic activity"/>
    <property type="evidence" value="ECO:0007669"/>
    <property type="project" value="UniProtKB-ARBA"/>
</dbReference>
<reference evidence="1 2" key="1">
    <citation type="submission" date="2018-03" db="EMBL/GenBank/DDBJ databases">
        <authorList>
            <person name="Keele B.F."/>
        </authorList>
    </citation>
    <scope>NUCLEOTIDE SEQUENCE [LARGE SCALE GENOMIC DNA]</scope>
    <source>
        <strain evidence="1 2">CECT 8811</strain>
    </source>
</reference>
<name>A0A2R8ALV9_9RHOB</name>
<gene>
    <name evidence="1" type="ORF">ALP8811_02054</name>
</gene>
<proteinExistence type="predicted"/>
<dbReference type="SUPFAM" id="SSF53613">
    <property type="entry name" value="Ribokinase-like"/>
    <property type="match status" value="1"/>
</dbReference>